<dbReference type="Proteomes" id="UP000694251">
    <property type="component" value="Chromosome 4"/>
</dbReference>
<evidence type="ECO:0000313" key="2">
    <source>
        <dbReference type="Proteomes" id="UP000694251"/>
    </source>
</evidence>
<comment type="caution">
    <text evidence="1">The sequence shown here is derived from an EMBL/GenBank/DDBJ whole genome shotgun (WGS) entry which is preliminary data.</text>
</comment>
<gene>
    <name evidence="1" type="ORF">ISN44_As04g015350</name>
</gene>
<evidence type="ECO:0000313" key="1">
    <source>
        <dbReference type="EMBL" id="KAG7620541.1"/>
    </source>
</evidence>
<sequence length="300" mass="33371">MSTDMNNPPVSCPSLSGLKRLVDCWKCWWGLDNDRRWSIWWRLDGDWCWSIRRRPRLEGSNSGVGGRGRLTGTGFGVTGIGLGRKAFGEGLKGKTFGDDESCVSMVGRWICYSNGWWDFKVDKTRPGKAINCEKIQTFKSLEQVLRRRFSMCTSLVYRSGVLFSCSHFVSRSSSARPSQVAHPLALLKKLISSPFLRNSLARSSSSSFSTRSLHQVPQLVFKLSSSSSSYPARLQALQLVFKLFSSPLSSSSSSARPQAPQLVFKLFPSQRPSPRLAISSSLDCETHLPPRLAAVRPLTA</sequence>
<reference evidence="1 2" key="1">
    <citation type="submission" date="2020-12" db="EMBL/GenBank/DDBJ databases">
        <title>Concerted genomic and epigenomic changes stabilize Arabidopsis allopolyploids.</title>
        <authorList>
            <person name="Chen Z."/>
        </authorList>
    </citation>
    <scope>NUCLEOTIDE SEQUENCE [LARGE SCALE GENOMIC DNA]</scope>
    <source>
        <strain evidence="1">As9502</strain>
        <tissue evidence="1">Leaf</tissue>
    </source>
</reference>
<dbReference type="EMBL" id="JAEFBJ010000004">
    <property type="protein sequence ID" value="KAG7620541.1"/>
    <property type="molecule type" value="Genomic_DNA"/>
</dbReference>
<keyword evidence="2" id="KW-1185">Reference proteome</keyword>
<accession>A0A8T2ELX4</accession>
<name>A0A8T2ELX4_ARASU</name>
<protein>
    <submittedName>
        <fullName evidence="1">Uncharacterized protein</fullName>
    </submittedName>
</protein>
<dbReference type="AlphaFoldDB" id="A0A8T2ELX4"/>
<proteinExistence type="predicted"/>
<organism evidence="1 2">
    <name type="scientific">Arabidopsis suecica</name>
    <name type="common">Swedish thale-cress</name>
    <name type="synonym">Cardaminopsis suecica</name>
    <dbReference type="NCBI Taxonomy" id="45249"/>
    <lineage>
        <taxon>Eukaryota</taxon>
        <taxon>Viridiplantae</taxon>
        <taxon>Streptophyta</taxon>
        <taxon>Embryophyta</taxon>
        <taxon>Tracheophyta</taxon>
        <taxon>Spermatophyta</taxon>
        <taxon>Magnoliopsida</taxon>
        <taxon>eudicotyledons</taxon>
        <taxon>Gunneridae</taxon>
        <taxon>Pentapetalae</taxon>
        <taxon>rosids</taxon>
        <taxon>malvids</taxon>
        <taxon>Brassicales</taxon>
        <taxon>Brassicaceae</taxon>
        <taxon>Camelineae</taxon>
        <taxon>Arabidopsis</taxon>
    </lineage>
</organism>